<feature type="coiled-coil region" evidence="1">
    <location>
        <begin position="78"/>
        <end position="147"/>
    </location>
</feature>
<dbReference type="EMBL" id="GG683445">
    <property type="protein sequence ID" value="EER02097.1"/>
    <property type="molecule type" value="Genomic_DNA"/>
</dbReference>
<name>C5LME6_PERM5</name>
<dbReference type="InParanoid" id="C5LME6"/>
<dbReference type="Proteomes" id="UP000007800">
    <property type="component" value="Unassembled WGS sequence"/>
</dbReference>
<feature type="region of interest" description="Disordered" evidence="2">
    <location>
        <begin position="1"/>
        <end position="29"/>
    </location>
</feature>
<dbReference type="OMA" id="ANGERMH"/>
<organism evidence="4">
    <name type="scientific">Perkinsus marinus (strain ATCC 50983 / TXsc)</name>
    <dbReference type="NCBI Taxonomy" id="423536"/>
    <lineage>
        <taxon>Eukaryota</taxon>
        <taxon>Sar</taxon>
        <taxon>Alveolata</taxon>
        <taxon>Perkinsozoa</taxon>
        <taxon>Perkinsea</taxon>
        <taxon>Perkinsida</taxon>
        <taxon>Perkinsidae</taxon>
        <taxon>Perkinsus</taxon>
    </lineage>
</organism>
<proteinExistence type="predicted"/>
<feature type="compositionally biased region" description="Basic and acidic residues" evidence="2">
    <location>
        <begin position="229"/>
        <end position="239"/>
    </location>
</feature>
<accession>C5LME6</accession>
<feature type="compositionally biased region" description="Basic and acidic residues" evidence="2">
    <location>
        <begin position="1"/>
        <end position="23"/>
    </location>
</feature>
<evidence type="ECO:0000313" key="3">
    <source>
        <dbReference type="EMBL" id="EER02097.1"/>
    </source>
</evidence>
<evidence type="ECO:0000256" key="2">
    <source>
        <dbReference type="SAM" id="MobiDB-lite"/>
    </source>
</evidence>
<feature type="compositionally biased region" description="Basic and acidic residues" evidence="2">
    <location>
        <begin position="246"/>
        <end position="261"/>
    </location>
</feature>
<dbReference type="Gene3D" id="1.20.5.340">
    <property type="match status" value="1"/>
</dbReference>
<gene>
    <name evidence="3" type="ORF">Pmar_PMAR028799</name>
</gene>
<feature type="compositionally biased region" description="Basic and acidic residues" evidence="2">
    <location>
        <begin position="161"/>
        <end position="183"/>
    </location>
</feature>
<dbReference type="RefSeq" id="XP_002769379.1">
    <property type="nucleotide sequence ID" value="XM_002769333.1"/>
</dbReference>
<dbReference type="GeneID" id="9054909"/>
<dbReference type="AlphaFoldDB" id="C5LME6"/>
<sequence>MATGEEPREPKDTRGKQRREQLKRLGKANSELSVQLQTSKLALEKSHRRNRKLLLKVKKDNLECAILRKRICSLRQQLSKEKGRADDAESKVSELQSRVTELDEEIKLHWEEANGERMHSCNLMDDVVELEKSAVAKDKQVADLEARLQALNQFDTTSPRRNTDGRSSHSDWKENHSEDDSTESHLLTGDDQSDCESRVAIPDEGTYKPPTMKEHYRQVMASKTGRRKIGLEGKRKSEESAACSSRDARESLSNEGIEARSTDTGATAKRISLRSSRTSKVKVEHGRYSSTKRARSLTLYSSLEEDLPFTAYLEHAPFCKGTLKAHTSTTISISDNRLVNNPKSKYIRIEVHKDGERGLYTTTHAPAPGQSSSSD</sequence>
<keyword evidence="4" id="KW-1185">Reference proteome</keyword>
<feature type="region of interest" description="Disordered" evidence="2">
    <location>
        <begin position="153"/>
        <end position="273"/>
    </location>
</feature>
<dbReference type="OrthoDB" id="10670968at2759"/>
<reference evidence="3 4" key="1">
    <citation type="submission" date="2008-07" db="EMBL/GenBank/DDBJ databases">
        <authorList>
            <person name="El-Sayed N."/>
            <person name="Caler E."/>
            <person name="Inman J."/>
            <person name="Amedeo P."/>
            <person name="Hass B."/>
            <person name="Wortman J."/>
        </authorList>
    </citation>
    <scope>NUCLEOTIDE SEQUENCE [LARGE SCALE GENOMIC DNA]</scope>
    <source>
        <strain evidence="4">ATCC 50983 / TXsc</strain>
    </source>
</reference>
<protein>
    <submittedName>
        <fullName evidence="3">Uncharacterized protein</fullName>
    </submittedName>
</protein>
<keyword evidence="1" id="KW-0175">Coiled coil</keyword>
<evidence type="ECO:0000313" key="4">
    <source>
        <dbReference type="Proteomes" id="UP000007800"/>
    </source>
</evidence>
<evidence type="ECO:0000256" key="1">
    <source>
        <dbReference type="SAM" id="Coils"/>
    </source>
</evidence>